<organism evidence="7 8">
    <name type="scientific">Ectothiorhodospira marina</name>
    <dbReference type="NCBI Taxonomy" id="1396821"/>
    <lineage>
        <taxon>Bacteria</taxon>
        <taxon>Pseudomonadati</taxon>
        <taxon>Pseudomonadota</taxon>
        <taxon>Gammaproteobacteria</taxon>
        <taxon>Chromatiales</taxon>
        <taxon>Ectothiorhodospiraceae</taxon>
        <taxon>Ectothiorhodospira</taxon>
    </lineage>
</organism>
<dbReference type="SFLD" id="SFLDG01018">
    <property type="entry name" value="Squalene/Phytoene_Synthase_Lik"/>
    <property type="match status" value="1"/>
</dbReference>
<sequence>MMQATSTTKRPTRAADMTACRSLLCDGSRSFYAASLFLPRQIREPATAMYAFCRLADDAIDLDDGRGDGLERMQDRLDRIYEGNPRNFSADRAFARVVQRFSIPQALPQALLEGFEWDTGGRTYPDLASLEAYGARVAGTVGAMMTLVMGVRSPDALARACDMGVAMQLTNIARDVGEDARNGRIYLPLNWMEEHGIDVEAFLADPQFTPEVGQVIQRLLEAADRLYERGAVGVQTLPPSCRPGIQAAMALYSEIGREVERNGLDSINQRAVVSPSRKIRALTQMFRRFSDKQLAVMNRILVEEPLEANRFLVDAVREHPFGRDSIRPTAMAMGRVEHRLMWLHNLFHRLEERDRSMRPAAKTSALARNRDRGDVALG</sequence>
<evidence type="ECO:0000256" key="3">
    <source>
        <dbReference type="ARBA" id="ARBA00022679"/>
    </source>
</evidence>
<dbReference type="GO" id="GO:0004311">
    <property type="term" value="F:geranylgeranyl diphosphate synthase activity"/>
    <property type="evidence" value="ECO:0007669"/>
    <property type="project" value="InterPro"/>
</dbReference>
<comment type="cofactor">
    <cofactor evidence="5">
        <name>ATP</name>
        <dbReference type="ChEBI" id="CHEBI:30616"/>
    </cofactor>
</comment>
<dbReference type="STRING" id="1396821.SAMN05444515_101402"/>
<dbReference type="AlphaFoldDB" id="A0A1H7G5A1"/>
<dbReference type="SUPFAM" id="SSF48576">
    <property type="entry name" value="Terpenoid synthases"/>
    <property type="match status" value="1"/>
</dbReference>
<gene>
    <name evidence="7" type="ORF">SAMN05444515_101402</name>
</gene>
<evidence type="ECO:0000256" key="4">
    <source>
        <dbReference type="ARBA" id="ARBA00022746"/>
    </source>
</evidence>
<dbReference type="InterPro" id="IPR044843">
    <property type="entry name" value="Trans_IPPS_bact-type"/>
</dbReference>
<dbReference type="Pfam" id="PF00494">
    <property type="entry name" value="SQS_PSY"/>
    <property type="match status" value="1"/>
</dbReference>
<feature type="compositionally biased region" description="Basic and acidic residues" evidence="6">
    <location>
        <begin position="368"/>
        <end position="378"/>
    </location>
</feature>
<protein>
    <submittedName>
        <fullName evidence="7">Phytoene synthase</fullName>
    </submittedName>
</protein>
<dbReference type="CDD" id="cd00683">
    <property type="entry name" value="Trans_IPPS_HH"/>
    <property type="match status" value="1"/>
</dbReference>
<evidence type="ECO:0000256" key="2">
    <source>
        <dbReference type="ARBA" id="ARBA00006251"/>
    </source>
</evidence>
<dbReference type="Proteomes" id="UP000199256">
    <property type="component" value="Unassembled WGS sequence"/>
</dbReference>
<evidence type="ECO:0000256" key="1">
    <source>
        <dbReference type="ARBA" id="ARBA00004684"/>
    </source>
</evidence>
<dbReference type="GO" id="GO:0016117">
    <property type="term" value="P:carotenoid biosynthetic process"/>
    <property type="evidence" value="ECO:0007669"/>
    <property type="project" value="UniProtKB-KW"/>
</dbReference>
<dbReference type="GO" id="GO:0051996">
    <property type="term" value="F:squalene synthase [NAD(P)H] activity"/>
    <property type="evidence" value="ECO:0007669"/>
    <property type="project" value="InterPro"/>
</dbReference>
<evidence type="ECO:0000313" key="8">
    <source>
        <dbReference type="Proteomes" id="UP000199256"/>
    </source>
</evidence>
<evidence type="ECO:0000256" key="5">
    <source>
        <dbReference type="ARBA" id="ARBA00053028"/>
    </source>
</evidence>
<keyword evidence="3" id="KW-0808">Transferase</keyword>
<dbReference type="PANTHER" id="PTHR31480">
    <property type="entry name" value="BIFUNCTIONAL LYCOPENE CYCLASE/PHYTOENE SYNTHASE"/>
    <property type="match status" value="1"/>
</dbReference>
<feature type="region of interest" description="Disordered" evidence="6">
    <location>
        <begin position="358"/>
        <end position="378"/>
    </location>
</feature>
<dbReference type="RefSeq" id="WP_090250153.1">
    <property type="nucleotide sequence ID" value="NZ_FOAA01000001.1"/>
</dbReference>
<dbReference type="InterPro" id="IPR002060">
    <property type="entry name" value="Squ/phyt_synthse"/>
</dbReference>
<dbReference type="OrthoDB" id="9807580at2"/>
<keyword evidence="8" id="KW-1185">Reference proteome</keyword>
<dbReference type="PROSITE" id="PS01045">
    <property type="entry name" value="SQUALEN_PHYTOEN_SYN_2"/>
    <property type="match status" value="1"/>
</dbReference>
<dbReference type="FunFam" id="1.10.600.10:FF:000020">
    <property type="entry name" value="Phytoene synthase"/>
    <property type="match status" value="1"/>
</dbReference>
<dbReference type="SFLD" id="SFLDS00005">
    <property type="entry name" value="Isoprenoid_Synthase_Type_I"/>
    <property type="match status" value="1"/>
</dbReference>
<dbReference type="InterPro" id="IPR033904">
    <property type="entry name" value="Trans_IPPS_HH"/>
</dbReference>
<dbReference type="InterPro" id="IPR019845">
    <property type="entry name" value="Squalene/phytoene_synthase_CS"/>
</dbReference>
<reference evidence="8" key="1">
    <citation type="submission" date="2016-10" db="EMBL/GenBank/DDBJ databases">
        <authorList>
            <person name="Varghese N."/>
            <person name="Submissions S."/>
        </authorList>
    </citation>
    <scope>NUCLEOTIDE SEQUENCE [LARGE SCALE GENOMIC DNA]</scope>
    <source>
        <strain evidence="8">DSM 241</strain>
    </source>
</reference>
<proteinExistence type="inferred from homology"/>
<dbReference type="EMBL" id="FOAA01000001">
    <property type="protein sequence ID" value="SEK31972.1"/>
    <property type="molecule type" value="Genomic_DNA"/>
</dbReference>
<evidence type="ECO:0000313" key="7">
    <source>
        <dbReference type="EMBL" id="SEK31972.1"/>
    </source>
</evidence>
<keyword evidence="4" id="KW-0125">Carotenoid biosynthesis</keyword>
<comment type="similarity">
    <text evidence="2">Belongs to the phytoene/squalene synthase family.</text>
</comment>
<name>A0A1H7G5A1_9GAMM</name>
<comment type="pathway">
    <text evidence="1">Carotenoid biosynthesis; phytoene biosynthesis.</text>
</comment>
<evidence type="ECO:0000256" key="6">
    <source>
        <dbReference type="SAM" id="MobiDB-lite"/>
    </source>
</evidence>
<accession>A0A1H7G5A1</accession>
<dbReference type="Gene3D" id="1.10.600.10">
    <property type="entry name" value="Farnesyl Diphosphate Synthase"/>
    <property type="match status" value="1"/>
</dbReference>
<dbReference type="SFLD" id="SFLDG01212">
    <property type="entry name" value="Phytoene_synthase_like"/>
    <property type="match status" value="1"/>
</dbReference>
<dbReference type="InterPro" id="IPR008949">
    <property type="entry name" value="Isoprenoid_synthase_dom_sf"/>
</dbReference>